<dbReference type="PANTHER" id="PTHR45527">
    <property type="entry name" value="NONRIBOSOMAL PEPTIDE SYNTHETASE"/>
    <property type="match status" value="1"/>
</dbReference>
<dbReference type="Pfam" id="PF00550">
    <property type="entry name" value="PP-binding"/>
    <property type="match status" value="1"/>
</dbReference>
<evidence type="ECO:0000313" key="5">
    <source>
        <dbReference type="EMBL" id="ETX03414.1"/>
    </source>
</evidence>
<dbReference type="InterPro" id="IPR036736">
    <property type="entry name" value="ACP-like_sf"/>
</dbReference>
<dbReference type="SUPFAM" id="SSF47336">
    <property type="entry name" value="ACP-like"/>
    <property type="match status" value="1"/>
</dbReference>
<name>W4LZA8_ENTF1</name>
<keyword evidence="3" id="KW-0597">Phosphoprotein</keyword>
<reference evidence="5 6" key="1">
    <citation type="journal article" date="2014" name="Nature">
        <title>An environmental bacterial taxon with a large and distinct metabolic repertoire.</title>
        <authorList>
            <person name="Wilson M.C."/>
            <person name="Mori T."/>
            <person name="Ruckert C."/>
            <person name="Uria A.R."/>
            <person name="Helf M.J."/>
            <person name="Takada K."/>
            <person name="Gernert C."/>
            <person name="Steffens U.A."/>
            <person name="Heycke N."/>
            <person name="Schmitt S."/>
            <person name="Rinke C."/>
            <person name="Helfrich E.J."/>
            <person name="Brachmann A.O."/>
            <person name="Gurgui C."/>
            <person name="Wakimoto T."/>
            <person name="Kracht M."/>
            <person name="Crusemann M."/>
            <person name="Hentschel U."/>
            <person name="Abe I."/>
            <person name="Matsunaga S."/>
            <person name="Kalinowski J."/>
            <person name="Takeyama H."/>
            <person name="Piel J."/>
        </authorList>
    </citation>
    <scope>NUCLEOTIDE SEQUENCE [LARGE SCALE GENOMIC DNA]</scope>
    <source>
        <strain evidence="6">TSY1</strain>
    </source>
</reference>
<feature type="non-terminal residue" evidence="5">
    <location>
        <position position="1"/>
    </location>
</feature>
<evidence type="ECO:0000256" key="1">
    <source>
        <dbReference type="ARBA" id="ARBA00001957"/>
    </source>
</evidence>
<dbReference type="Pfam" id="PF13193">
    <property type="entry name" value="AMP-binding_C"/>
    <property type="match status" value="1"/>
</dbReference>
<dbReference type="SMART" id="SM00823">
    <property type="entry name" value="PKS_PP"/>
    <property type="match status" value="1"/>
</dbReference>
<dbReference type="Proteomes" id="UP000019141">
    <property type="component" value="Unassembled WGS sequence"/>
</dbReference>
<organism evidence="5 6">
    <name type="scientific">Entotheonella factor</name>
    <dbReference type="NCBI Taxonomy" id="1429438"/>
    <lineage>
        <taxon>Bacteria</taxon>
        <taxon>Pseudomonadati</taxon>
        <taxon>Nitrospinota/Tectimicrobiota group</taxon>
        <taxon>Candidatus Tectimicrobiota</taxon>
        <taxon>Candidatus Entotheonellia</taxon>
        <taxon>Candidatus Entotheonellales</taxon>
        <taxon>Candidatus Entotheonellaceae</taxon>
        <taxon>Candidatus Entotheonella</taxon>
    </lineage>
</organism>
<dbReference type="InterPro" id="IPR006162">
    <property type="entry name" value="Ppantetheine_attach_site"/>
</dbReference>
<dbReference type="PANTHER" id="PTHR45527:SF1">
    <property type="entry name" value="FATTY ACID SYNTHASE"/>
    <property type="match status" value="1"/>
</dbReference>
<dbReference type="InterPro" id="IPR020806">
    <property type="entry name" value="PKS_PP-bd"/>
</dbReference>
<comment type="caution">
    <text evidence="5">The sequence shown here is derived from an EMBL/GenBank/DDBJ whole genome shotgun (WGS) entry which is preliminary data.</text>
</comment>
<dbReference type="Gene3D" id="3.30.559.30">
    <property type="entry name" value="Nonribosomal peptide synthetase, condensation domain"/>
    <property type="match status" value="1"/>
</dbReference>
<sequence length="610" mass="68355">DEGHPKQLAAYVVPHEAPPSLIRDLRDHLSNTLPDYMIPAAFVLLDTLPLTPNGKVDRRALPAPQQTGLEGGYEAPLNPIEELLAAIWCEVLGLTQIGRHDNFFDLGGHSLLATQVISRIRDTFEAVLPVRTVFESASIAELALALETARQADHPAPVEWSIRAVPRDRDLPLSFAQQRLWFLDQMIGPSAVYNLAEAVRVYGSLDVSALEYAVNEIIRRHEALRTTFPSINGEPVQRIHPNLSLPLTVVDLQDLVNPEQDVELRRLMAEALTQPFDLAGGPLLHVILYQLNASEEVLLVNMHHIISDGWSMGVWWRELDRLYRAFMAGKASALPDLPLQYADFSEWQRVWLTGEALESQLAYWRQQLMHAPTLLELPTDHPRPSTQSVNGQVERFDIAPSTAEQIRALSRRCGVSLFMTLYGVFAVLLSRYSGQEDIVIGAPIANRHYQEIEPLIGFFVNMLPMRVELSGDPTFEDLLKRVRQITLDVHMHQDVPFEQLVVELGVERNSSHSPLFQVAFAWEDLPQPAALGDIRVTPLGVTTETAKFDLTLFMGPAGETDGGLRGLIEYNSDLFEHATIERLISHFHQLLLGIVADSTRSVWTLPMLTN</sequence>
<dbReference type="Pfam" id="PF00668">
    <property type="entry name" value="Condensation"/>
    <property type="match status" value="1"/>
</dbReference>
<dbReference type="Gene3D" id="1.10.1200.10">
    <property type="entry name" value="ACP-like"/>
    <property type="match status" value="1"/>
</dbReference>
<evidence type="ECO:0000259" key="4">
    <source>
        <dbReference type="PROSITE" id="PS50075"/>
    </source>
</evidence>
<dbReference type="InterPro" id="IPR023213">
    <property type="entry name" value="CAT-like_dom_sf"/>
</dbReference>
<evidence type="ECO:0000256" key="3">
    <source>
        <dbReference type="ARBA" id="ARBA00022553"/>
    </source>
</evidence>
<dbReference type="GO" id="GO:0031177">
    <property type="term" value="F:phosphopantetheine binding"/>
    <property type="evidence" value="ECO:0007669"/>
    <property type="project" value="InterPro"/>
</dbReference>
<dbReference type="FunFam" id="1.10.1200.10:FF:000005">
    <property type="entry name" value="Nonribosomal peptide synthetase 1"/>
    <property type="match status" value="1"/>
</dbReference>
<dbReference type="HOGENOM" id="CLU_040495_1_0_7"/>
<dbReference type="FunFam" id="3.30.559.10:FF:000012">
    <property type="entry name" value="Non-ribosomal peptide synthetase"/>
    <property type="match status" value="1"/>
</dbReference>
<comment type="cofactor">
    <cofactor evidence="1">
        <name>pantetheine 4'-phosphate</name>
        <dbReference type="ChEBI" id="CHEBI:47942"/>
    </cofactor>
</comment>
<dbReference type="SUPFAM" id="SSF52777">
    <property type="entry name" value="CoA-dependent acyltransferases"/>
    <property type="match status" value="2"/>
</dbReference>
<keyword evidence="6" id="KW-1185">Reference proteome</keyword>
<dbReference type="InterPro" id="IPR045851">
    <property type="entry name" value="AMP-bd_C_sf"/>
</dbReference>
<dbReference type="CDD" id="cd19531">
    <property type="entry name" value="LCL_NRPS-like"/>
    <property type="match status" value="1"/>
</dbReference>
<gene>
    <name evidence="5" type="ORF">ETSY1_00100</name>
</gene>
<protein>
    <recommendedName>
        <fullName evidence="4">Carrier domain-containing protein</fullName>
    </recommendedName>
</protein>
<dbReference type="Gene3D" id="3.30.300.30">
    <property type="match status" value="1"/>
</dbReference>
<dbReference type="InterPro" id="IPR009081">
    <property type="entry name" value="PP-bd_ACP"/>
</dbReference>
<dbReference type="InterPro" id="IPR025110">
    <property type="entry name" value="AMP-bd_C"/>
</dbReference>
<dbReference type="GO" id="GO:0044550">
    <property type="term" value="P:secondary metabolite biosynthetic process"/>
    <property type="evidence" value="ECO:0007669"/>
    <property type="project" value="TreeGrafter"/>
</dbReference>
<dbReference type="SUPFAM" id="SSF56801">
    <property type="entry name" value="Acetyl-CoA synthetase-like"/>
    <property type="match status" value="1"/>
</dbReference>
<dbReference type="GO" id="GO:0003824">
    <property type="term" value="F:catalytic activity"/>
    <property type="evidence" value="ECO:0007669"/>
    <property type="project" value="InterPro"/>
</dbReference>
<dbReference type="EMBL" id="AZHW01000050">
    <property type="protein sequence ID" value="ETX03414.1"/>
    <property type="molecule type" value="Genomic_DNA"/>
</dbReference>
<dbReference type="GO" id="GO:0005829">
    <property type="term" value="C:cytosol"/>
    <property type="evidence" value="ECO:0007669"/>
    <property type="project" value="TreeGrafter"/>
</dbReference>
<dbReference type="Gene3D" id="3.30.559.10">
    <property type="entry name" value="Chloramphenicol acetyltransferase-like domain"/>
    <property type="match status" value="1"/>
</dbReference>
<proteinExistence type="predicted"/>
<dbReference type="PROSITE" id="PS50075">
    <property type="entry name" value="CARRIER"/>
    <property type="match status" value="1"/>
</dbReference>
<feature type="non-terminal residue" evidence="5">
    <location>
        <position position="610"/>
    </location>
</feature>
<accession>W4LZA8</accession>
<evidence type="ECO:0000313" key="6">
    <source>
        <dbReference type="Proteomes" id="UP000019141"/>
    </source>
</evidence>
<evidence type="ECO:0000256" key="2">
    <source>
        <dbReference type="ARBA" id="ARBA00022450"/>
    </source>
</evidence>
<dbReference type="AlphaFoldDB" id="W4LZA8"/>
<dbReference type="PROSITE" id="PS00012">
    <property type="entry name" value="PHOSPHOPANTETHEINE"/>
    <property type="match status" value="1"/>
</dbReference>
<dbReference type="GO" id="GO:0043041">
    <property type="term" value="P:amino acid activation for nonribosomal peptide biosynthetic process"/>
    <property type="evidence" value="ECO:0007669"/>
    <property type="project" value="TreeGrafter"/>
</dbReference>
<keyword evidence="2" id="KW-0596">Phosphopantetheine</keyword>
<dbReference type="InterPro" id="IPR001242">
    <property type="entry name" value="Condensation_dom"/>
</dbReference>
<feature type="domain" description="Carrier" evidence="4">
    <location>
        <begin position="75"/>
        <end position="150"/>
    </location>
</feature>